<feature type="region of interest" description="Disordered" evidence="3">
    <location>
        <begin position="465"/>
        <end position="517"/>
    </location>
</feature>
<keyword evidence="1" id="KW-0677">Repeat</keyword>
<dbReference type="Gene3D" id="1.25.40.10">
    <property type="entry name" value="Tetratricopeptide repeat domain"/>
    <property type="match status" value="3"/>
</dbReference>
<dbReference type="SUPFAM" id="SSF48452">
    <property type="entry name" value="TPR-like"/>
    <property type="match status" value="3"/>
</dbReference>
<comment type="caution">
    <text evidence="4">The sequence shown here is derived from an EMBL/GenBank/DDBJ whole genome shotgun (WGS) entry which is preliminary data.</text>
</comment>
<feature type="compositionally biased region" description="Basic residues" evidence="3">
    <location>
        <begin position="469"/>
        <end position="487"/>
    </location>
</feature>
<dbReference type="PANTHER" id="PTHR44858:SF1">
    <property type="entry name" value="UDP-N-ACETYLGLUCOSAMINE--PEPTIDE N-ACETYLGLUCOSAMINYLTRANSFERASE SPINDLY-RELATED"/>
    <property type="match status" value="1"/>
</dbReference>
<gene>
    <name evidence="4" type="ORF">M0813_06307</name>
</gene>
<accession>A0ABQ8XGW7</accession>
<dbReference type="InterPro" id="IPR011990">
    <property type="entry name" value="TPR-like_helical_dom_sf"/>
</dbReference>
<keyword evidence="5" id="KW-1185">Reference proteome</keyword>
<evidence type="ECO:0000256" key="1">
    <source>
        <dbReference type="ARBA" id="ARBA00022737"/>
    </source>
</evidence>
<reference evidence="4" key="1">
    <citation type="submission" date="2022-08" db="EMBL/GenBank/DDBJ databases">
        <title>Novel sulfate-reducing endosymbionts in the free-living metamonad Anaeramoeba.</title>
        <authorList>
            <person name="Jerlstrom-Hultqvist J."/>
            <person name="Cepicka I."/>
            <person name="Gallot-Lavallee L."/>
            <person name="Salas-Leiva D."/>
            <person name="Curtis B.A."/>
            <person name="Zahonova K."/>
            <person name="Pipaliya S."/>
            <person name="Dacks J."/>
            <person name="Roger A.J."/>
        </authorList>
    </citation>
    <scope>NUCLEOTIDE SEQUENCE</scope>
    <source>
        <strain evidence="4">Schooner1</strain>
    </source>
</reference>
<evidence type="ECO:0000313" key="4">
    <source>
        <dbReference type="EMBL" id="KAJ6230928.1"/>
    </source>
</evidence>
<dbReference type="Proteomes" id="UP001150062">
    <property type="component" value="Unassembled WGS sequence"/>
</dbReference>
<dbReference type="InterPro" id="IPR050498">
    <property type="entry name" value="Ycf3"/>
</dbReference>
<dbReference type="InterPro" id="IPR019734">
    <property type="entry name" value="TPR_rpt"/>
</dbReference>
<feature type="compositionally biased region" description="Low complexity" evidence="3">
    <location>
        <begin position="505"/>
        <end position="517"/>
    </location>
</feature>
<dbReference type="PANTHER" id="PTHR44858">
    <property type="entry name" value="TETRATRICOPEPTIDE REPEAT PROTEIN 6"/>
    <property type="match status" value="1"/>
</dbReference>
<sequence>MERNKNEIDDQMEEAQRLYQKGQYAQAIKSLLKIGKEFLGFDASFLLSKSYFHIQEYDKALKEIDQAIIKQSEKGFVGDENFKGKLHYYRSKIMYGQDPTNYHEIKNEFRLAIEKNPKCSKYRYHYGTIYFEEAKTYLKSEHLTVETKELNKRLCIRLELYNLGNKLNRRDVTFLEALNQFSIALNIDSNNSNNFLMIGKCLLKVNCYQKAKDSFEKSHQLNYQNHSAVLSLAKTYSILKSYRKSIICYQSINYLDRNNFLAYYKKGLQFLQLRTKRTNKKAVLAFKKSLQIIYKLPNFLSCLKKYEYEKAVNVAKNCYKGIIKALNRNKEHEYIGYYLNNGYYLISESYLGQPNLQAVNWIKRKLARAYSKCNRNAYASSILSKANVECNGNDWKILKRLSTCYRKSNQYKNALNTITKASKITVNNKERRLINYQFAKIYQFKGKYEKALLYYEESLQNDFRDNFKQKQKPNTKRKPKSKSKPKQGSRDSYSTDDSYDESDYSNDTNNRNDDQNNNENIKIKKKIKIFYNKIFLEFYLNQYKKVKSDWEIISQINKIHKVNVYYQKIHIIMNQIQKNKKKIKYTQRSLTKYEKNTKNCNKNGWKKFTVCENKESKKKKRFNHILKNSIYINKKDELVCLQLKAQQINLRKFTFPKFNDKYRYISYESEIKKIKNTPKSLFNNYYLIIKCIEYKNIIWVFQKSLKYTLLIYQLNLKKKKWSNKIIRCNENDKFIDSLNFTDIILIEEKGKFLCLTEYGKIYFYFPFRNRFKTIVTDIVMPSNYGQTCYYKNHLMWYSKNNSIYKYSKYAIKKIPIQSLDDKLLCPQLELKKCTNFKIICLKNSLFLIDPPFSVWEYELNTLNWVHHISPPGIKFDCDVITICHNTFLSISNSNKMSFWKLRGINPFLSKPLKTLVEGTVDTPFRIKYIIVDRNKKHYFLKHKNSFNLLLFKEYSSTKNEKRAGKKINLRKKKIVKFKILPNKKKYLEIKLTFFKTGLYSLQIEIDKIKIQNKCIIQIV</sequence>
<organism evidence="4 5">
    <name type="scientific">Anaeramoeba flamelloides</name>
    <dbReference type="NCBI Taxonomy" id="1746091"/>
    <lineage>
        <taxon>Eukaryota</taxon>
        <taxon>Metamonada</taxon>
        <taxon>Anaeramoebidae</taxon>
        <taxon>Anaeramoeba</taxon>
    </lineage>
</organism>
<dbReference type="SMART" id="SM00028">
    <property type="entry name" value="TPR"/>
    <property type="match status" value="6"/>
</dbReference>
<evidence type="ECO:0000313" key="5">
    <source>
        <dbReference type="Proteomes" id="UP001150062"/>
    </source>
</evidence>
<evidence type="ECO:0000256" key="3">
    <source>
        <dbReference type="SAM" id="MobiDB-lite"/>
    </source>
</evidence>
<protein>
    <submittedName>
        <fullName evidence="4">Tetratricopeptide repeat protein</fullName>
    </submittedName>
</protein>
<dbReference type="EMBL" id="JAOAOG010000307">
    <property type="protein sequence ID" value="KAJ6230928.1"/>
    <property type="molecule type" value="Genomic_DNA"/>
</dbReference>
<proteinExistence type="predicted"/>
<evidence type="ECO:0000256" key="2">
    <source>
        <dbReference type="ARBA" id="ARBA00022803"/>
    </source>
</evidence>
<keyword evidence="2" id="KW-0802">TPR repeat</keyword>
<name>A0ABQ8XGW7_9EUKA</name>